<feature type="binding site" evidence="7">
    <location>
        <position position="278"/>
    </location>
    <ligand>
        <name>Zn(2+)</name>
        <dbReference type="ChEBI" id="CHEBI:29105"/>
        <label>2</label>
        <note>catalytic</note>
    </ligand>
</feature>
<keyword evidence="11" id="KW-1185">Reference proteome</keyword>
<dbReference type="InterPro" id="IPR021190">
    <property type="entry name" value="Pept_M10A"/>
</dbReference>
<feature type="binding site" evidence="7">
    <location>
        <position position="260"/>
    </location>
    <ligand>
        <name>Zn(2+)</name>
        <dbReference type="ChEBI" id="CHEBI:29105"/>
        <label>2</label>
        <note>catalytic</note>
    </ligand>
</feature>
<feature type="binding site" evidence="7">
    <location>
        <position position="206"/>
    </location>
    <ligand>
        <name>Zn(2+)</name>
        <dbReference type="ChEBI" id="CHEBI:29105"/>
        <label>1</label>
    </ligand>
</feature>
<comment type="caution">
    <text evidence="10">The sequence shown here is derived from an EMBL/GenBank/DDBJ whole genome shotgun (WGS) entry which is preliminary data.</text>
</comment>
<dbReference type="GO" id="GO:0006508">
    <property type="term" value="P:proteolysis"/>
    <property type="evidence" value="ECO:0007669"/>
    <property type="project" value="UniProtKB-KW"/>
</dbReference>
<dbReference type="PRINTS" id="PR00138">
    <property type="entry name" value="MATRIXIN"/>
</dbReference>
<feature type="domain" description="Peptidase metallopeptidase" evidence="9">
    <location>
        <begin position="139"/>
        <end position="305"/>
    </location>
</feature>
<dbReference type="Gene3D" id="3.40.390.10">
    <property type="entry name" value="Collagenase (Catalytic Domain)"/>
    <property type="match status" value="1"/>
</dbReference>
<feature type="binding site" evidence="7">
    <location>
        <position position="264"/>
    </location>
    <ligand>
        <name>Zn(2+)</name>
        <dbReference type="ChEBI" id="CHEBI:29105"/>
        <label>2</label>
        <note>catalytic</note>
    </ligand>
</feature>
<keyword evidence="1" id="KW-0645">Protease</keyword>
<evidence type="ECO:0000256" key="7">
    <source>
        <dbReference type="PIRSR" id="PIRSR621190-2"/>
    </source>
</evidence>
<dbReference type="PANTHER" id="PTHR10201:SF323">
    <property type="entry name" value="MATRIX METALLOPROTEINASE-21"/>
    <property type="match status" value="1"/>
</dbReference>
<feature type="binding site" evidence="7">
    <location>
        <position position="238"/>
    </location>
    <ligand>
        <name>Ca(2+)</name>
        <dbReference type="ChEBI" id="CHEBI:29108"/>
        <label>1</label>
    </ligand>
</feature>
<dbReference type="Proteomes" id="UP000754883">
    <property type="component" value="Unassembled WGS sequence"/>
</dbReference>
<evidence type="ECO:0000313" key="10">
    <source>
        <dbReference type="EMBL" id="CAG9992746.1"/>
    </source>
</evidence>
<dbReference type="InterPro" id="IPR036365">
    <property type="entry name" value="PGBD-like_sf"/>
</dbReference>
<comment type="cofactor">
    <cofactor evidence="7">
        <name>Zn(2+)</name>
        <dbReference type="ChEBI" id="CHEBI:29105"/>
    </cofactor>
    <text evidence="7">Binds 2 Zn(2+) ions per subunit.</text>
</comment>
<dbReference type="Pfam" id="PF00413">
    <property type="entry name" value="Peptidase_M10"/>
    <property type="match status" value="1"/>
</dbReference>
<reference evidence="10 11" key="2">
    <citation type="submission" date="2021-10" db="EMBL/GenBank/DDBJ databases">
        <authorList>
            <person name="Piombo E."/>
        </authorList>
    </citation>
    <scope>NUCLEOTIDE SEQUENCE [LARGE SCALE GENOMIC DNA]</scope>
</reference>
<dbReference type="InterPro" id="IPR006026">
    <property type="entry name" value="Peptidase_Metallo"/>
</dbReference>
<dbReference type="GO" id="GO:0008270">
    <property type="term" value="F:zinc ion binding"/>
    <property type="evidence" value="ECO:0007669"/>
    <property type="project" value="InterPro"/>
</dbReference>
<dbReference type="GO" id="GO:0004222">
    <property type="term" value="F:metalloendopeptidase activity"/>
    <property type="evidence" value="ECO:0007669"/>
    <property type="project" value="InterPro"/>
</dbReference>
<keyword evidence="5" id="KW-0482">Metalloprotease</keyword>
<dbReference type="InterPro" id="IPR058502">
    <property type="entry name" value="PLL-like_beta-prop"/>
</dbReference>
<keyword evidence="3" id="KW-0378">Hydrolase</keyword>
<dbReference type="AlphaFoldDB" id="A0A9N9UJA2"/>
<evidence type="ECO:0000256" key="4">
    <source>
        <dbReference type="ARBA" id="ARBA00022833"/>
    </source>
</evidence>
<evidence type="ECO:0000256" key="2">
    <source>
        <dbReference type="ARBA" id="ARBA00022723"/>
    </source>
</evidence>
<feature type="binding site" evidence="7">
    <location>
        <position position="240"/>
    </location>
    <ligand>
        <name>Ca(2+)</name>
        <dbReference type="ChEBI" id="CHEBI:29108"/>
        <label>1</label>
    </ligand>
</feature>
<name>A0A9N9UJA2_9HYPO</name>
<feature type="binding site" description="in inhibited form" evidence="7">
    <location>
        <position position="122"/>
    </location>
    <ligand>
        <name>Zn(2+)</name>
        <dbReference type="ChEBI" id="CHEBI:29105"/>
        <label>2</label>
        <note>catalytic</note>
    </ligand>
</feature>
<dbReference type="CDD" id="cd22954">
    <property type="entry name" value="PLL_lectin"/>
    <property type="match status" value="1"/>
</dbReference>
<evidence type="ECO:0000256" key="5">
    <source>
        <dbReference type="ARBA" id="ARBA00023049"/>
    </source>
</evidence>
<organism evidence="10 11">
    <name type="scientific">Clonostachys byssicola</name>
    <dbReference type="NCBI Taxonomy" id="160290"/>
    <lineage>
        <taxon>Eukaryota</taxon>
        <taxon>Fungi</taxon>
        <taxon>Dikarya</taxon>
        <taxon>Ascomycota</taxon>
        <taxon>Pezizomycotina</taxon>
        <taxon>Sordariomycetes</taxon>
        <taxon>Hypocreomycetidae</taxon>
        <taxon>Hypocreales</taxon>
        <taxon>Bionectriaceae</taxon>
        <taxon>Clonostachys</taxon>
    </lineage>
</organism>
<dbReference type="SMART" id="SM00235">
    <property type="entry name" value="ZnMc"/>
    <property type="match status" value="1"/>
</dbReference>
<evidence type="ECO:0000256" key="3">
    <source>
        <dbReference type="ARBA" id="ARBA00022801"/>
    </source>
</evidence>
<feature type="active site" evidence="6">
    <location>
        <position position="261"/>
    </location>
</feature>
<feature type="binding site" evidence="7">
    <location>
        <position position="237"/>
    </location>
    <ligand>
        <name>Ca(2+)</name>
        <dbReference type="ChEBI" id="CHEBI:29108"/>
        <label>3</label>
    </ligand>
</feature>
<protein>
    <recommendedName>
        <fullName evidence="9">Peptidase metallopeptidase domain-containing protein</fullName>
    </recommendedName>
</protein>
<keyword evidence="4 7" id="KW-0862">Zinc</keyword>
<sequence length="625" mass="67427">MSIEKLDSDSQENRGPQAQELPATEQQPVSHSHDSVPKLSFKPADIKDIPTFALGDTLDVTPVFNYLKHYGHITTATPAPSLDKPVDENTVSGLRSFQEFLGLEVDGVFGQQTRTAMTASRCGLPDHDSVAVDAPSFSAVGPWGDRDIRYTFGPMSRHATADSCKAAIRRALATWANAGVGLTFTEVAANQNPEVYVDFRNANDPDYNMVGGVLAHADYPPGYSVVVRNLPLPVHYDDQEHVWVNGAVANGYDIETVALHEFGHILGLAHSNVAGAVMFPSVSSNFTLRNLSQDDRLGIRNLYPNWRSIGGIFTGTPAVVSWAPGRTDVFVRGTDNAVYHKWQNGGGTGFLPAGNFENLGGTIFSNISAVSWGPNRIDLFALGTNNACWHRWWDGAAWRGWESLGGLFVGDISAVSWGPNRIDLFGRGMDNAVYHKAWDGSAWRGWTFLGGKVVGSPAAVCWGPNRIDCFVRGLGNGVHQKTWNGSAWLPSVTGWTALGGTVMDDVTVVSRRVNHLDLIVRGTGNGVHQKTWNGSAWLPSATGWTALGGTVVSRPAAVAWGADRLTLAAQNENNAVAVKEWNGSAWKDWTSIGGVVTESPVLDPRGGERTAVYVRGTNAALFSYD</sequence>
<dbReference type="PANTHER" id="PTHR10201">
    <property type="entry name" value="MATRIX METALLOPROTEINASE"/>
    <property type="match status" value="1"/>
</dbReference>
<keyword evidence="2 7" id="KW-0479">Metal-binding</keyword>
<feature type="binding site" evidence="7">
    <location>
        <position position="235"/>
    </location>
    <ligand>
        <name>Zn(2+)</name>
        <dbReference type="ChEBI" id="CHEBI:29105"/>
        <label>1</label>
    </ligand>
</feature>
<feature type="compositionally biased region" description="Basic and acidic residues" evidence="8">
    <location>
        <begin position="1"/>
        <end position="12"/>
    </location>
</feature>
<feature type="binding site" evidence="7">
    <location>
        <position position="240"/>
    </location>
    <ligand>
        <name>Ca(2+)</name>
        <dbReference type="ChEBI" id="CHEBI:29108"/>
        <label>3</label>
    </ligand>
</feature>
<dbReference type="Pfam" id="PF26607">
    <property type="entry name" value="DUF8189"/>
    <property type="match status" value="1"/>
</dbReference>
<feature type="binding site" evidence="7">
    <location>
        <position position="229"/>
    </location>
    <ligand>
        <name>Ca(2+)</name>
        <dbReference type="ChEBI" id="CHEBI:29108"/>
        <label>2</label>
    </ligand>
</feature>
<dbReference type="GO" id="GO:0031012">
    <property type="term" value="C:extracellular matrix"/>
    <property type="evidence" value="ECO:0007669"/>
    <property type="project" value="InterPro"/>
</dbReference>
<dbReference type="InterPro" id="IPR002477">
    <property type="entry name" value="Peptidoglycan-bd-like"/>
</dbReference>
<dbReference type="OrthoDB" id="406838at2759"/>
<accession>A0A9N9UJA2</accession>
<proteinExistence type="predicted"/>
<dbReference type="InterPro" id="IPR024079">
    <property type="entry name" value="MetalloPept_cat_dom_sf"/>
</dbReference>
<keyword evidence="7" id="KW-0106">Calcium</keyword>
<comment type="cofactor">
    <cofactor evidence="7">
        <name>Ca(2+)</name>
        <dbReference type="ChEBI" id="CHEBI:29108"/>
    </cofactor>
    <text evidence="7">Can bind about 5 Ca(2+) ions per subunit.</text>
</comment>
<evidence type="ECO:0000256" key="8">
    <source>
        <dbReference type="SAM" id="MobiDB-lite"/>
    </source>
</evidence>
<dbReference type="Pfam" id="PF01471">
    <property type="entry name" value="PG_binding_1"/>
    <property type="match status" value="1"/>
</dbReference>
<feature type="binding site" evidence="7">
    <location>
        <position position="270"/>
    </location>
    <ligand>
        <name>Zn(2+)</name>
        <dbReference type="ChEBI" id="CHEBI:29105"/>
        <label>2</label>
        <note>catalytic</note>
    </ligand>
</feature>
<feature type="binding site" evidence="7">
    <location>
        <position position="216"/>
    </location>
    <ligand>
        <name>Zn(2+)</name>
        <dbReference type="ChEBI" id="CHEBI:29105"/>
        <label>1</label>
    </ligand>
</feature>
<evidence type="ECO:0000313" key="11">
    <source>
        <dbReference type="Proteomes" id="UP000754883"/>
    </source>
</evidence>
<dbReference type="SUPFAM" id="SSF55486">
    <property type="entry name" value="Metalloproteases ('zincins'), catalytic domain"/>
    <property type="match status" value="1"/>
</dbReference>
<dbReference type="EMBL" id="CABFNO020001496">
    <property type="protein sequence ID" value="CAG9992746.1"/>
    <property type="molecule type" value="Genomic_DNA"/>
</dbReference>
<evidence type="ECO:0000259" key="9">
    <source>
        <dbReference type="SMART" id="SM00235"/>
    </source>
</evidence>
<feature type="region of interest" description="Disordered" evidence="8">
    <location>
        <begin position="1"/>
        <end position="39"/>
    </location>
</feature>
<dbReference type="SUPFAM" id="SSF47090">
    <property type="entry name" value="PGBD-like"/>
    <property type="match status" value="1"/>
</dbReference>
<evidence type="ECO:0000256" key="6">
    <source>
        <dbReference type="PIRSR" id="PIRSR621190-1"/>
    </source>
</evidence>
<gene>
    <name evidence="10" type="ORF">CBYS24578_00010940</name>
</gene>
<evidence type="ECO:0000256" key="1">
    <source>
        <dbReference type="ARBA" id="ARBA00022670"/>
    </source>
</evidence>
<dbReference type="SUPFAM" id="SSF89372">
    <property type="entry name" value="Fucose-specific lectin"/>
    <property type="match status" value="2"/>
</dbReference>
<dbReference type="InterPro" id="IPR001818">
    <property type="entry name" value="Pept_M10_metallopeptidase"/>
</dbReference>
<dbReference type="Gene3D" id="2.120.10.70">
    <property type="entry name" value="Fucose-specific lectin"/>
    <property type="match status" value="2"/>
</dbReference>
<reference evidence="11" key="1">
    <citation type="submission" date="2019-06" db="EMBL/GenBank/DDBJ databases">
        <authorList>
            <person name="Broberg M."/>
        </authorList>
    </citation>
    <scope>NUCLEOTIDE SEQUENCE [LARGE SCALE GENOMIC DNA]</scope>
</reference>